<reference evidence="1" key="1">
    <citation type="submission" date="2022-05" db="EMBL/GenBank/DDBJ databases">
        <title>Chromosome-level genome of Chaenocephalus aceratus.</title>
        <authorList>
            <person name="Park H."/>
        </authorList>
    </citation>
    <scope>NUCLEOTIDE SEQUENCE</scope>
    <source>
        <strain evidence="1">KU_202001</strain>
    </source>
</reference>
<organism evidence="1 2">
    <name type="scientific">Chaenocephalus aceratus</name>
    <name type="common">Blackfin icefish</name>
    <name type="synonym">Chaenichthys aceratus</name>
    <dbReference type="NCBI Taxonomy" id="36190"/>
    <lineage>
        <taxon>Eukaryota</taxon>
        <taxon>Metazoa</taxon>
        <taxon>Chordata</taxon>
        <taxon>Craniata</taxon>
        <taxon>Vertebrata</taxon>
        <taxon>Euteleostomi</taxon>
        <taxon>Actinopterygii</taxon>
        <taxon>Neopterygii</taxon>
        <taxon>Teleostei</taxon>
        <taxon>Neoteleostei</taxon>
        <taxon>Acanthomorphata</taxon>
        <taxon>Eupercaria</taxon>
        <taxon>Perciformes</taxon>
        <taxon>Notothenioidei</taxon>
        <taxon>Channichthyidae</taxon>
        <taxon>Chaenocephalus</taxon>
    </lineage>
</organism>
<keyword evidence="2" id="KW-1185">Reference proteome</keyword>
<accession>A0ACB9X3T9</accession>
<dbReference type="EMBL" id="CM043793">
    <property type="protein sequence ID" value="KAI4820839.1"/>
    <property type="molecule type" value="Genomic_DNA"/>
</dbReference>
<evidence type="ECO:0000313" key="2">
    <source>
        <dbReference type="Proteomes" id="UP001057452"/>
    </source>
</evidence>
<proteinExistence type="predicted"/>
<dbReference type="Proteomes" id="UP001057452">
    <property type="component" value="Chromosome 9"/>
</dbReference>
<name>A0ACB9X3T9_CHAAC</name>
<sequence length="72" mass="8283">MEVEKRANGFDFPERNTAKSVNGRQHESEHHAESSLSLTHTHTRTRARARTRTHSMAALVCNYQLHHCPYLA</sequence>
<comment type="caution">
    <text evidence="1">The sequence shown here is derived from an EMBL/GenBank/DDBJ whole genome shotgun (WGS) entry which is preliminary data.</text>
</comment>
<gene>
    <name evidence="1" type="ORF">KUCAC02_028806</name>
</gene>
<protein>
    <submittedName>
        <fullName evidence="1">Uncharacterized protein</fullName>
    </submittedName>
</protein>
<evidence type="ECO:0000313" key="1">
    <source>
        <dbReference type="EMBL" id="KAI4820839.1"/>
    </source>
</evidence>